<dbReference type="Proteomes" id="UP000265566">
    <property type="component" value="Chromosome 1"/>
</dbReference>
<sequence length="50" mass="5760">MAMILIFGHLSKKSISLIIMIMNFALLLIYLICAILHIDDSQSFTIFRVF</sequence>
<feature type="transmembrane region" description="Helical" evidence="1">
    <location>
        <begin position="15"/>
        <end position="38"/>
    </location>
</feature>
<evidence type="ECO:0000256" key="1">
    <source>
        <dbReference type="SAM" id="Phobius"/>
    </source>
</evidence>
<accession>A0A396JVY4</accession>
<keyword evidence="1" id="KW-1133">Transmembrane helix</keyword>
<keyword evidence="1" id="KW-0472">Membrane</keyword>
<evidence type="ECO:0000313" key="2">
    <source>
        <dbReference type="EMBL" id="RHN82326.1"/>
    </source>
</evidence>
<evidence type="ECO:0008006" key="3">
    <source>
        <dbReference type="Google" id="ProtNLM"/>
    </source>
</evidence>
<dbReference type="AlphaFoldDB" id="A0A396JVY4"/>
<keyword evidence="1" id="KW-0812">Transmembrane</keyword>
<organism evidence="2">
    <name type="scientific">Medicago truncatula</name>
    <name type="common">Barrel medic</name>
    <name type="synonym">Medicago tribuloides</name>
    <dbReference type="NCBI Taxonomy" id="3880"/>
    <lineage>
        <taxon>Eukaryota</taxon>
        <taxon>Viridiplantae</taxon>
        <taxon>Streptophyta</taxon>
        <taxon>Embryophyta</taxon>
        <taxon>Tracheophyta</taxon>
        <taxon>Spermatophyta</taxon>
        <taxon>Magnoliopsida</taxon>
        <taxon>eudicotyledons</taxon>
        <taxon>Gunneridae</taxon>
        <taxon>Pentapetalae</taxon>
        <taxon>rosids</taxon>
        <taxon>fabids</taxon>
        <taxon>Fabales</taxon>
        <taxon>Fabaceae</taxon>
        <taxon>Papilionoideae</taxon>
        <taxon>50 kb inversion clade</taxon>
        <taxon>NPAAA clade</taxon>
        <taxon>Hologalegina</taxon>
        <taxon>IRL clade</taxon>
        <taxon>Trifolieae</taxon>
        <taxon>Medicago</taxon>
    </lineage>
</organism>
<comment type="caution">
    <text evidence="2">The sequence shown here is derived from an EMBL/GenBank/DDBJ whole genome shotgun (WGS) entry which is preliminary data.</text>
</comment>
<dbReference type="Gramene" id="rna6482">
    <property type="protein sequence ID" value="RHN82326.1"/>
    <property type="gene ID" value="gene6482"/>
</dbReference>
<name>A0A396JVY4_MEDTR</name>
<protein>
    <recommendedName>
        <fullName evidence="3">Transmembrane protein</fullName>
    </recommendedName>
</protein>
<reference evidence="2" key="1">
    <citation type="journal article" date="2018" name="Nat. Plants">
        <title>Whole-genome landscape of Medicago truncatula symbiotic genes.</title>
        <authorList>
            <person name="Pecrix Y."/>
            <person name="Gamas P."/>
            <person name="Carrere S."/>
        </authorList>
    </citation>
    <scope>NUCLEOTIDE SEQUENCE</scope>
    <source>
        <tissue evidence="2">Leaves</tissue>
    </source>
</reference>
<proteinExistence type="predicted"/>
<gene>
    <name evidence="2" type="ORF">MtrunA17_Chr1g0208741</name>
</gene>
<dbReference type="EMBL" id="PSQE01000001">
    <property type="protein sequence ID" value="RHN82326.1"/>
    <property type="molecule type" value="Genomic_DNA"/>
</dbReference>